<dbReference type="AlphaFoldDB" id="A0AAU8CD81"/>
<sequence length="388" mass="43623">MEYREHVRGACQELASELSGMKLDSSESEVDLWLSDPGLTIDFNQIAHRTTQELPPAPGANEPRLTLYQDDTPSYFPCFSPYAAYLDHYNSQLITEKAVSFVNSTGTDSTDKTYLRDRRYELKSEGIEPENQILILLPGRIPENLTQKLAVYYLVAQGWMVAEDSWYTPRLHTNGVRRHPGYGVPDIVAWRSEFTSKLAERGWIRDGGAVHELSLLSVRESLHGKGTTNKDKEEQTIVGEVKKSDTSFGSAVKQLYERNNSNPGYLKSGCFDEGYGVVALERERNRNGAGTITFDEDGFYIAEDTSEVDYQGEPIETATRATPNNKQDVIEQLDRFAAQMLLCNVTMGTIRELLHIDGANPPHRFFAEMDCLSNDEILQACADEIQQA</sequence>
<dbReference type="RefSeq" id="WP_353634726.1">
    <property type="nucleotide sequence ID" value="NZ_CP159204.1"/>
</dbReference>
<reference evidence="1" key="1">
    <citation type="submission" date="2024-06" db="EMBL/GenBank/DDBJ databases">
        <title>Genome Sequence of an extremely halophilic archaeon isolated from Permian era halite, Salado Formation, Carlsbad, New Mexico: Halobacterium sp. strain NMX12-1.</title>
        <authorList>
            <person name="Sotoa L."/>
            <person name="DasSarma P."/>
            <person name="Anton B.P."/>
            <person name="Vincze T."/>
            <person name="Verma I."/>
            <person name="Eralp B."/>
            <person name="Powers D.W."/>
            <person name="Dozier B.L."/>
            <person name="Roberts R.J."/>
            <person name="DasSarma S."/>
        </authorList>
    </citation>
    <scope>NUCLEOTIDE SEQUENCE</scope>
    <source>
        <strain evidence="1">NMX12-1</strain>
    </source>
</reference>
<evidence type="ECO:0008006" key="2">
    <source>
        <dbReference type="Google" id="ProtNLM"/>
    </source>
</evidence>
<evidence type="ECO:0000313" key="1">
    <source>
        <dbReference type="EMBL" id="XCF17095.1"/>
    </source>
</evidence>
<name>A0AAU8CD81_9EURY</name>
<gene>
    <name evidence="1" type="ORF">ABSL23_03530</name>
</gene>
<organism evidence="1">
    <name type="scientific">Halobacterium sp. NMX12-1</name>
    <dbReference type="NCBI Taxonomy" id="3166650"/>
    <lineage>
        <taxon>Archaea</taxon>
        <taxon>Methanobacteriati</taxon>
        <taxon>Methanobacteriota</taxon>
        <taxon>Stenosarchaea group</taxon>
        <taxon>Halobacteria</taxon>
        <taxon>Halobacteriales</taxon>
        <taxon>Halobacteriaceae</taxon>
        <taxon>Halobacterium</taxon>
    </lineage>
</organism>
<dbReference type="GeneID" id="91108189"/>
<proteinExistence type="predicted"/>
<dbReference type="EMBL" id="CP159204">
    <property type="protein sequence ID" value="XCF17095.1"/>
    <property type="molecule type" value="Genomic_DNA"/>
</dbReference>
<accession>A0AAU8CD81</accession>
<dbReference type="KEGG" id="hanx:ABSL23_03530"/>
<protein>
    <recommendedName>
        <fullName evidence="2">ATP-binding protein</fullName>
    </recommendedName>
</protein>